<evidence type="ECO:0000256" key="5">
    <source>
        <dbReference type="PIRSR" id="PIRSR613078-1"/>
    </source>
</evidence>
<feature type="binding site" evidence="6">
    <location>
        <position position="86"/>
    </location>
    <ligand>
        <name>substrate</name>
    </ligand>
</feature>
<dbReference type="Gene3D" id="3.40.50.1240">
    <property type="entry name" value="Phosphoglycerate mutase-like"/>
    <property type="match status" value="1"/>
</dbReference>
<dbReference type="RefSeq" id="WP_218858718.1">
    <property type="nucleotide sequence ID" value="NZ_JACCBW010000004.1"/>
</dbReference>
<feature type="binding site" evidence="6">
    <location>
        <begin position="134"/>
        <end position="135"/>
    </location>
    <ligand>
        <name>substrate</name>
    </ligand>
</feature>
<dbReference type="InterPro" id="IPR029033">
    <property type="entry name" value="His_PPase_superfam"/>
</dbReference>
<dbReference type="GO" id="GO:0004619">
    <property type="term" value="F:phosphoglycerate mutase activity"/>
    <property type="evidence" value="ECO:0007669"/>
    <property type="project" value="UniProtKB-EC"/>
</dbReference>
<organism evidence="8 9">
    <name type="scientific">Nocardioides cavernae</name>
    <dbReference type="NCBI Taxonomy" id="1921566"/>
    <lineage>
        <taxon>Bacteria</taxon>
        <taxon>Bacillati</taxon>
        <taxon>Actinomycetota</taxon>
        <taxon>Actinomycetes</taxon>
        <taxon>Propionibacteriales</taxon>
        <taxon>Nocardioidaceae</taxon>
        <taxon>Nocardioides</taxon>
    </lineage>
</organism>
<evidence type="ECO:0000313" key="8">
    <source>
        <dbReference type="EMBL" id="NYE38375.1"/>
    </source>
</evidence>
<comment type="caution">
    <text evidence="8">The sequence shown here is derived from an EMBL/GenBank/DDBJ whole genome shotgun (WGS) entry which is preliminary data.</text>
</comment>
<feature type="compositionally biased region" description="Basic and acidic residues" evidence="7">
    <location>
        <begin position="240"/>
        <end position="253"/>
    </location>
</feature>
<evidence type="ECO:0000256" key="1">
    <source>
        <dbReference type="ARBA" id="ARBA00006717"/>
    </source>
</evidence>
<dbReference type="GO" id="GO:0006096">
    <property type="term" value="P:glycolytic process"/>
    <property type="evidence" value="ECO:0007669"/>
    <property type="project" value="UniProtKB-KW"/>
</dbReference>
<feature type="active site" description="Proton donor/acceptor" evidence="5">
    <location>
        <position position="110"/>
    </location>
</feature>
<evidence type="ECO:0000256" key="7">
    <source>
        <dbReference type="SAM" id="MobiDB-lite"/>
    </source>
</evidence>
<dbReference type="InterPro" id="IPR001345">
    <property type="entry name" value="PG/BPGM_mutase_AS"/>
</dbReference>
<feature type="binding site" evidence="6">
    <location>
        <begin position="20"/>
        <end position="27"/>
    </location>
    <ligand>
        <name>substrate</name>
    </ligand>
</feature>
<dbReference type="Pfam" id="PF00300">
    <property type="entry name" value="His_Phos_1"/>
    <property type="match status" value="1"/>
</dbReference>
<dbReference type="InterPro" id="IPR005952">
    <property type="entry name" value="Phosphogly_mut1"/>
</dbReference>
<name>A0A7Y9H5P3_9ACTN</name>
<evidence type="ECO:0000256" key="6">
    <source>
        <dbReference type="PIRSR" id="PIRSR613078-2"/>
    </source>
</evidence>
<evidence type="ECO:0000313" key="9">
    <source>
        <dbReference type="Proteomes" id="UP000549911"/>
    </source>
</evidence>
<dbReference type="EC" id="5.4.2.11" evidence="2"/>
<dbReference type="CDD" id="cd07067">
    <property type="entry name" value="HP_PGM_like"/>
    <property type="match status" value="1"/>
</dbReference>
<feature type="region of interest" description="Disordered" evidence="7">
    <location>
        <begin position="227"/>
        <end position="253"/>
    </location>
</feature>
<dbReference type="SMART" id="SM00855">
    <property type="entry name" value="PGAM"/>
    <property type="match status" value="1"/>
</dbReference>
<dbReference type="AlphaFoldDB" id="A0A7Y9H5P3"/>
<dbReference type="PROSITE" id="PS00175">
    <property type="entry name" value="PG_MUTASE"/>
    <property type="match status" value="1"/>
</dbReference>
<keyword evidence="3" id="KW-0324">Glycolysis</keyword>
<sequence>MGLTGMLHGRRGPAEIVLVRHGESAGNLADSAARDADAERLDLPARDADVELSSNGVEQGRTLGRWVGGLAPAARPDLVVSSPYRRAADTARAALGELDVDLLLDERLRERDLGLLDGLTGKGIRARHPEEAERRSYVGKFYYQPPSGESWADVVLRVRSLLADLREGYDGQRVWLFTHQAVIMSFRYALEGIEEAELLEIDRTTQIPNASVTRYRRRDSGLVLDTFADDGHLEPGPAERTAEDDRGGEASDG</sequence>
<accession>A0A7Y9H5P3</accession>
<keyword evidence="4" id="KW-0413">Isomerase</keyword>
<comment type="similarity">
    <text evidence="1">Belongs to the phosphoglycerate mutase family. BPG-dependent PGAM subfamily.</text>
</comment>
<feature type="active site" description="Tele-phosphohistidine intermediate" evidence="5">
    <location>
        <position position="21"/>
    </location>
</feature>
<proteinExistence type="inferred from homology"/>
<protein>
    <recommendedName>
        <fullName evidence="2">phosphoglycerate mutase (2,3-diphosphoglycerate-dependent)</fullName>
        <ecNumber evidence="2">5.4.2.11</ecNumber>
    </recommendedName>
</protein>
<evidence type="ECO:0000256" key="2">
    <source>
        <dbReference type="ARBA" id="ARBA00012028"/>
    </source>
</evidence>
<dbReference type="EMBL" id="JACCBW010000004">
    <property type="protein sequence ID" value="NYE38375.1"/>
    <property type="molecule type" value="Genomic_DNA"/>
</dbReference>
<dbReference type="Proteomes" id="UP000549911">
    <property type="component" value="Unassembled WGS sequence"/>
</dbReference>
<reference evidence="8 9" key="1">
    <citation type="submission" date="2020-07" db="EMBL/GenBank/DDBJ databases">
        <authorList>
            <person name="Partida-Martinez L."/>
            <person name="Huntemann M."/>
            <person name="Clum A."/>
            <person name="Wang J."/>
            <person name="Palaniappan K."/>
            <person name="Ritter S."/>
            <person name="Chen I.-M."/>
            <person name="Stamatis D."/>
            <person name="Reddy T."/>
            <person name="O'Malley R."/>
            <person name="Daum C."/>
            <person name="Shapiro N."/>
            <person name="Ivanova N."/>
            <person name="Kyrpides N."/>
            <person name="Woyke T."/>
        </authorList>
    </citation>
    <scope>NUCLEOTIDE SEQUENCE [LARGE SCALE GENOMIC DNA]</scope>
    <source>
        <strain evidence="8 9">AT2.17</strain>
    </source>
</reference>
<dbReference type="InterPro" id="IPR013078">
    <property type="entry name" value="His_Pase_superF_clade-1"/>
</dbReference>
<reference evidence="8 9" key="2">
    <citation type="submission" date="2020-08" db="EMBL/GenBank/DDBJ databases">
        <title>The Agave Microbiome: Exploring the role of microbial communities in plant adaptations to desert environments.</title>
        <authorList>
            <person name="Partida-Martinez L.P."/>
        </authorList>
    </citation>
    <scope>NUCLEOTIDE SEQUENCE [LARGE SCALE GENOMIC DNA]</scope>
    <source>
        <strain evidence="8 9">AT2.17</strain>
    </source>
</reference>
<dbReference type="SUPFAM" id="SSF53254">
    <property type="entry name" value="Phosphoglycerate mutase-like"/>
    <property type="match status" value="1"/>
</dbReference>
<dbReference type="PANTHER" id="PTHR11931">
    <property type="entry name" value="PHOSPHOGLYCERATE MUTASE"/>
    <property type="match status" value="1"/>
</dbReference>
<evidence type="ECO:0000256" key="3">
    <source>
        <dbReference type="ARBA" id="ARBA00023152"/>
    </source>
</evidence>
<evidence type="ECO:0000256" key="4">
    <source>
        <dbReference type="ARBA" id="ARBA00023235"/>
    </source>
</evidence>
<keyword evidence="9" id="KW-1185">Reference proteome</keyword>
<gene>
    <name evidence="8" type="ORF">F4692_003523</name>
</gene>